<dbReference type="GO" id="GO:0009653">
    <property type="term" value="P:anatomical structure morphogenesis"/>
    <property type="evidence" value="ECO:0007669"/>
    <property type="project" value="TreeGrafter"/>
</dbReference>
<feature type="domain" description="BTB" evidence="1">
    <location>
        <begin position="23"/>
        <end position="96"/>
    </location>
</feature>
<keyword evidence="3" id="KW-1185">Reference proteome</keyword>
<dbReference type="Pfam" id="PF00651">
    <property type="entry name" value="BTB"/>
    <property type="match status" value="1"/>
</dbReference>
<accession>A0A9W9S8N4</accession>
<dbReference type="EMBL" id="JAPZBT010000002">
    <property type="protein sequence ID" value="KAJ5374086.1"/>
    <property type="molecule type" value="Genomic_DNA"/>
</dbReference>
<dbReference type="AlphaFoldDB" id="A0A9W9S8N4"/>
<gene>
    <name evidence="2" type="ORF">N7517_006092</name>
</gene>
<dbReference type="OrthoDB" id="194443at2759"/>
<proteinExistence type="predicted"/>
<evidence type="ECO:0000313" key="3">
    <source>
        <dbReference type="Proteomes" id="UP001147752"/>
    </source>
</evidence>
<dbReference type="GO" id="GO:0005829">
    <property type="term" value="C:cytosol"/>
    <property type="evidence" value="ECO:0007669"/>
    <property type="project" value="TreeGrafter"/>
</dbReference>
<dbReference type="GeneID" id="81463005"/>
<dbReference type="PANTHER" id="PTHR23312:SF8">
    <property type="entry name" value="ARMADILLO REPEAT-CONTAINING PROTEIN 5"/>
    <property type="match status" value="1"/>
</dbReference>
<dbReference type="PROSITE" id="PS50097">
    <property type="entry name" value="BTB"/>
    <property type="match status" value="1"/>
</dbReference>
<dbReference type="InterPro" id="IPR011333">
    <property type="entry name" value="SKP1/BTB/POZ_sf"/>
</dbReference>
<dbReference type="RefSeq" id="XP_056580072.1">
    <property type="nucleotide sequence ID" value="XM_056723822.1"/>
</dbReference>
<reference evidence="2" key="2">
    <citation type="journal article" date="2023" name="IMA Fungus">
        <title>Comparative genomic study of the Penicillium genus elucidates a diverse pangenome and 15 lateral gene transfer events.</title>
        <authorList>
            <person name="Petersen C."/>
            <person name="Sorensen T."/>
            <person name="Nielsen M.R."/>
            <person name="Sondergaard T.E."/>
            <person name="Sorensen J.L."/>
            <person name="Fitzpatrick D.A."/>
            <person name="Frisvad J.C."/>
            <person name="Nielsen K.L."/>
        </authorList>
    </citation>
    <scope>NUCLEOTIDE SEQUENCE</scope>
    <source>
        <strain evidence="2">IBT 3081</strain>
    </source>
</reference>
<comment type="caution">
    <text evidence="2">The sequence shown here is derived from an EMBL/GenBank/DDBJ whole genome shotgun (WGS) entry which is preliminary data.</text>
</comment>
<organism evidence="2 3">
    <name type="scientific">Penicillium concentricum</name>
    <dbReference type="NCBI Taxonomy" id="293559"/>
    <lineage>
        <taxon>Eukaryota</taxon>
        <taxon>Fungi</taxon>
        <taxon>Dikarya</taxon>
        <taxon>Ascomycota</taxon>
        <taxon>Pezizomycotina</taxon>
        <taxon>Eurotiomycetes</taxon>
        <taxon>Eurotiomycetidae</taxon>
        <taxon>Eurotiales</taxon>
        <taxon>Aspergillaceae</taxon>
        <taxon>Penicillium</taxon>
    </lineage>
</organism>
<dbReference type="PANTHER" id="PTHR23312">
    <property type="entry name" value="ARMC5 ARMADILLO REPEAT-CONTAINING -RELATED"/>
    <property type="match status" value="1"/>
</dbReference>
<dbReference type="InterPro" id="IPR000210">
    <property type="entry name" value="BTB/POZ_dom"/>
</dbReference>
<dbReference type="Gene3D" id="3.30.710.10">
    <property type="entry name" value="Potassium Channel Kv1.1, Chain A"/>
    <property type="match status" value="1"/>
</dbReference>
<name>A0A9W9S8N4_9EURO</name>
<dbReference type="CDD" id="cd18186">
    <property type="entry name" value="BTB_POZ_ZBTB_KLHL-like"/>
    <property type="match status" value="1"/>
</dbReference>
<evidence type="ECO:0000313" key="2">
    <source>
        <dbReference type="EMBL" id="KAJ5374086.1"/>
    </source>
</evidence>
<reference evidence="2" key="1">
    <citation type="submission" date="2022-12" db="EMBL/GenBank/DDBJ databases">
        <authorList>
            <person name="Petersen C."/>
        </authorList>
    </citation>
    <scope>NUCLEOTIDE SEQUENCE</scope>
    <source>
        <strain evidence="2">IBT 3081</strain>
    </source>
</reference>
<dbReference type="SUPFAM" id="SSF54695">
    <property type="entry name" value="POZ domain"/>
    <property type="match status" value="1"/>
</dbReference>
<evidence type="ECO:0000259" key="1">
    <source>
        <dbReference type="PROSITE" id="PS50097"/>
    </source>
</evidence>
<sequence length="239" mass="26657">MAETSEQSVASFATSRLPLFHGPLVKIQVQPIGCGYTVSKALLCTESRVFSAMFAGGFLEAKQETVKLEEMNGVISPRSLEALFQWLYLRFIKFDLDYDSPEEHISAAVELARLADKYEITGIESQIAQYIKETIIANPQLEDDIDGSFVNNNIFWLDDQDIISGILLHDGHPVRQILAAASVAGYLQTENHKFAELAQRYPKVAADLLHEVRLTLNGLEPHGNACFKDPIGVQRLCLY</sequence>
<dbReference type="Proteomes" id="UP001147752">
    <property type="component" value="Unassembled WGS sequence"/>
</dbReference>
<protein>
    <recommendedName>
        <fullName evidence="1">BTB domain-containing protein</fullName>
    </recommendedName>
</protein>